<protein>
    <recommendedName>
        <fullName evidence="6">Glucose-6-phosphate isomerase</fullName>
    </recommendedName>
</protein>
<evidence type="ECO:0000313" key="4">
    <source>
        <dbReference type="EMBL" id="WXL28449.1"/>
    </source>
</evidence>
<evidence type="ECO:0000256" key="1">
    <source>
        <dbReference type="ARBA" id="ARBA00022432"/>
    </source>
</evidence>
<gene>
    <name evidence="4" type="ORF">WG616_00225</name>
</gene>
<accession>A0ABZ2RTM9</accession>
<dbReference type="EMBL" id="CP148066">
    <property type="protein sequence ID" value="WXL28449.1"/>
    <property type="molecule type" value="Genomic_DNA"/>
</dbReference>
<organism evidence="4 5">
    <name type="scientific">[Mycoplasma] gypis</name>
    <dbReference type="NCBI Taxonomy" id="92404"/>
    <lineage>
        <taxon>Bacteria</taxon>
        <taxon>Bacillati</taxon>
        <taxon>Mycoplasmatota</taxon>
        <taxon>Mycoplasmoidales</taxon>
        <taxon>Metamycoplasmataceae</taxon>
        <taxon>Metamycoplasma</taxon>
    </lineage>
</organism>
<proteinExistence type="predicted"/>
<dbReference type="Gene3D" id="3.40.50.10490">
    <property type="entry name" value="Glucose-6-phosphate isomerase like protein, domain 1"/>
    <property type="match status" value="2"/>
</dbReference>
<dbReference type="Proteomes" id="UP001460679">
    <property type="component" value="Chromosome"/>
</dbReference>
<keyword evidence="2" id="KW-0324">Glycolysis</keyword>
<evidence type="ECO:0000256" key="3">
    <source>
        <dbReference type="ARBA" id="ARBA00023235"/>
    </source>
</evidence>
<evidence type="ECO:0008006" key="6">
    <source>
        <dbReference type="Google" id="ProtNLM"/>
    </source>
</evidence>
<sequence>MNEKIKLNIKNALKDSIYLNYRDIVKDINYKIQNRTCEGQEFLPFLDLQETANKSHDIKYIQKWSKELQKDVEILVVIAPYGLCLQSKAAIDFYFGSASYNNNKNMEIIYVDHILSGRECEMITEYLENRRFAINVISKNGNDIEVLANFKILRAILEQKLGSKNASNYVFITTNANRGKLNQIAQQKNYRMFVFLDSIVEAYSSLTAVGLFPMACAGIDIEKVLKGAKKASEIYLKDELSINHAYCYAVARFSLQKNGLNHEIFVNYDESTDSLSKWWQYIFSESDGKQKRSLYLDTASFSKEISTRLQFVQDGFNNIFQTFIFVDKPSTDFIANIVDDELEGLSSLGSTTQYQLQKMSYDSIVKTNHKIGKIRNIEILVEDDREETIGHWIVFFQNASLMSAFLHGLNPFHNNSYDIYDAQVLDYLKGNE</sequence>
<dbReference type="RefSeq" id="WP_205499540.1">
    <property type="nucleotide sequence ID" value="NZ_CP148066.1"/>
</dbReference>
<evidence type="ECO:0000313" key="5">
    <source>
        <dbReference type="Proteomes" id="UP001460679"/>
    </source>
</evidence>
<keyword evidence="1" id="KW-0312">Gluconeogenesis</keyword>
<keyword evidence="5" id="KW-1185">Reference proteome</keyword>
<dbReference type="PANTHER" id="PTHR11469:SF1">
    <property type="entry name" value="GLUCOSE-6-PHOSPHATE ISOMERASE"/>
    <property type="match status" value="1"/>
</dbReference>
<dbReference type="InterPro" id="IPR001672">
    <property type="entry name" value="G6P_Isomerase"/>
</dbReference>
<dbReference type="PROSITE" id="PS51463">
    <property type="entry name" value="P_GLUCOSE_ISOMERASE_3"/>
    <property type="match status" value="1"/>
</dbReference>
<dbReference type="SUPFAM" id="SSF53697">
    <property type="entry name" value="SIS domain"/>
    <property type="match status" value="1"/>
</dbReference>
<reference evidence="4" key="1">
    <citation type="submission" date="2024-03" db="EMBL/GenBank/DDBJ databases">
        <title>Complete genome sequence of Mycoplasma gypis type strain B1/T1.</title>
        <authorList>
            <person name="Spergser J."/>
        </authorList>
    </citation>
    <scope>NUCLEOTIDE SEQUENCE [LARGE SCALE GENOMIC DNA]</scope>
    <source>
        <strain evidence="4">B1/T1</strain>
    </source>
</reference>
<dbReference type="PANTHER" id="PTHR11469">
    <property type="entry name" value="GLUCOSE-6-PHOSPHATE ISOMERASE"/>
    <property type="match status" value="1"/>
</dbReference>
<dbReference type="InterPro" id="IPR046348">
    <property type="entry name" value="SIS_dom_sf"/>
</dbReference>
<keyword evidence="3" id="KW-0413">Isomerase</keyword>
<name>A0ABZ2RTM9_9BACT</name>
<dbReference type="Pfam" id="PF00342">
    <property type="entry name" value="PGI"/>
    <property type="match status" value="1"/>
</dbReference>
<evidence type="ECO:0000256" key="2">
    <source>
        <dbReference type="ARBA" id="ARBA00023152"/>
    </source>
</evidence>